<dbReference type="GO" id="GO:0048046">
    <property type="term" value="C:apoplast"/>
    <property type="evidence" value="ECO:0007669"/>
    <property type="project" value="InterPro"/>
</dbReference>
<feature type="domain" description="Xyloglucan endo-transglycosylase C-terminal" evidence="1">
    <location>
        <begin position="76"/>
        <end position="120"/>
    </location>
</feature>
<dbReference type="OrthoDB" id="1934434at2759"/>
<gene>
    <name evidence="2" type="ORF">FRX31_003665</name>
</gene>
<organism evidence="2 3">
    <name type="scientific">Thalictrum thalictroides</name>
    <name type="common">Rue-anemone</name>
    <name type="synonym">Anemone thalictroides</name>
    <dbReference type="NCBI Taxonomy" id="46969"/>
    <lineage>
        <taxon>Eukaryota</taxon>
        <taxon>Viridiplantae</taxon>
        <taxon>Streptophyta</taxon>
        <taxon>Embryophyta</taxon>
        <taxon>Tracheophyta</taxon>
        <taxon>Spermatophyta</taxon>
        <taxon>Magnoliopsida</taxon>
        <taxon>Ranunculales</taxon>
        <taxon>Ranunculaceae</taxon>
        <taxon>Thalictroideae</taxon>
        <taxon>Thalictrum</taxon>
    </lineage>
</organism>
<dbReference type="InterPro" id="IPR010713">
    <property type="entry name" value="XET_C"/>
</dbReference>
<proteinExistence type="predicted"/>
<dbReference type="Gene3D" id="2.60.120.200">
    <property type="match status" value="1"/>
</dbReference>
<evidence type="ECO:0000259" key="1">
    <source>
        <dbReference type="Pfam" id="PF06955"/>
    </source>
</evidence>
<protein>
    <submittedName>
        <fullName evidence="2">Xyloglucan endotransglucosylase/hydrolase</fullName>
    </submittedName>
</protein>
<dbReference type="SUPFAM" id="SSF49899">
    <property type="entry name" value="Concanavalin A-like lectins/glucanases"/>
    <property type="match status" value="1"/>
</dbReference>
<dbReference type="EMBL" id="JABWDY010002313">
    <property type="protein sequence ID" value="KAF5206741.1"/>
    <property type="molecule type" value="Genomic_DNA"/>
</dbReference>
<dbReference type="InterPro" id="IPR044791">
    <property type="entry name" value="Beta-glucanase/XTH"/>
</dbReference>
<keyword evidence="3" id="KW-1185">Reference proteome</keyword>
<dbReference type="GO" id="GO:0016762">
    <property type="term" value="F:xyloglucan:xyloglucosyl transferase activity"/>
    <property type="evidence" value="ECO:0007669"/>
    <property type="project" value="InterPro"/>
</dbReference>
<name>A0A7J6XAC6_THATH</name>
<dbReference type="PANTHER" id="PTHR31062">
    <property type="entry name" value="XYLOGLUCAN ENDOTRANSGLUCOSYLASE/HYDROLASE PROTEIN 8-RELATED"/>
    <property type="match status" value="1"/>
</dbReference>
<dbReference type="GO" id="GO:0004553">
    <property type="term" value="F:hydrolase activity, hydrolyzing O-glycosyl compounds"/>
    <property type="evidence" value="ECO:0007669"/>
    <property type="project" value="InterPro"/>
</dbReference>
<evidence type="ECO:0000313" key="3">
    <source>
        <dbReference type="Proteomes" id="UP000554482"/>
    </source>
</evidence>
<dbReference type="Pfam" id="PF06955">
    <property type="entry name" value="XET_C"/>
    <property type="match status" value="1"/>
</dbReference>
<dbReference type="GO" id="GO:0044042">
    <property type="term" value="P:glucan metabolic process"/>
    <property type="evidence" value="ECO:0007669"/>
    <property type="project" value="InterPro"/>
</dbReference>
<evidence type="ECO:0000313" key="2">
    <source>
        <dbReference type="EMBL" id="KAF5206741.1"/>
    </source>
</evidence>
<keyword evidence="2" id="KW-0378">Hydrolase</keyword>
<dbReference type="Proteomes" id="UP000554482">
    <property type="component" value="Unassembled WGS sequence"/>
</dbReference>
<sequence length="124" mass="14311">MGYQSGSIEMLKHKEYPTQKINLYMRLYSTIWSADWATRGGIVKTDWSNAPFTASYRRYGADACVSTNGQSFCSSSRAKWWDQVLAADCEKQLKDIQNTYMIYNYCNDIKRFPKGQPPECSLAY</sequence>
<comment type="caution">
    <text evidence="2">The sequence shown here is derived from an EMBL/GenBank/DDBJ whole genome shotgun (WGS) entry which is preliminary data.</text>
</comment>
<accession>A0A7J6XAC6</accession>
<dbReference type="InterPro" id="IPR013320">
    <property type="entry name" value="ConA-like_dom_sf"/>
</dbReference>
<dbReference type="AlphaFoldDB" id="A0A7J6XAC6"/>
<reference evidence="2 3" key="1">
    <citation type="submission" date="2020-06" db="EMBL/GenBank/DDBJ databases">
        <title>Transcriptomic and genomic resources for Thalictrum thalictroides and T. hernandezii: Facilitating candidate gene discovery in an emerging model plant lineage.</title>
        <authorList>
            <person name="Arias T."/>
            <person name="Riano-Pachon D.M."/>
            <person name="Di Stilio V.S."/>
        </authorList>
    </citation>
    <scope>NUCLEOTIDE SEQUENCE [LARGE SCALE GENOMIC DNA]</scope>
    <source>
        <strain evidence="3">cv. WT478/WT964</strain>
        <tissue evidence="2">Leaves</tissue>
    </source>
</reference>